<keyword evidence="3" id="KW-1185">Reference proteome</keyword>
<proteinExistence type="predicted"/>
<evidence type="ECO:0000313" key="3">
    <source>
        <dbReference type="Proteomes" id="UP000692954"/>
    </source>
</evidence>
<evidence type="ECO:0000313" key="2">
    <source>
        <dbReference type="EMBL" id="CAD8065514.1"/>
    </source>
</evidence>
<accession>A0A8S1LSB2</accession>
<evidence type="ECO:0000256" key="1">
    <source>
        <dbReference type="SAM" id="Coils"/>
    </source>
</evidence>
<keyword evidence="1" id="KW-0175">Coiled coil</keyword>
<dbReference type="AlphaFoldDB" id="A0A8S1LSB2"/>
<organism evidence="2 3">
    <name type="scientific">Paramecium sonneborni</name>
    <dbReference type="NCBI Taxonomy" id="65129"/>
    <lineage>
        <taxon>Eukaryota</taxon>
        <taxon>Sar</taxon>
        <taxon>Alveolata</taxon>
        <taxon>Ciliophora</taxon>
        <taxon>Intramacronucleata</taxon>
        <taxon>Oligohymenophorea</taxon>
        <taxon>Peniculida</taxon>
        <taxon>Parameciidae</taxon>
        <taxon>Paramecium</taxon>
    </lineage>
</organism>
<sequence>MRSQSPLITSEKYKYSVNFFTPIRNKHISQLSTGNNLLGSPPTEVQQKKKEFIPQSHQKLLEKQLQIGTSNNYYQKIKNGSLDKYSSIIFKSGYEQQEEIKRLNKENEILKDVIKKQQEKLQQFLELEDIIEQNRLLQEKVQRLEKEKQEENKKEESQKIENE</sequence>
<protein>
    <submittedName>
        <fullName evidence="2">Uncharacterized protein</fullName>
    </submittedName>
</protein>
<name>A0A8S1LSB2_9CILI</name>
<dbReference type="Proteomes" id="UP000692954">
    <property type="component" value="Unassembled WGS sequence"/>
</dbReference>
<comment type="caution">
    <text evidence="2">The sequence shown here is derived from an EMBL/GenBank/DDBJ whole genome shotgun (WGS) entry which is preliminary data.</text>
</comment>
<gene>
    <name evidence="2" type="ORF">PSON_ATCC_30995.1.T0200245</name>
</gene>
<feature type="coiled-coil region" evidence="1">
    <location>
        <begin position="100"/>
        <end position="163"/>
    </location>
</feature>
<reference evidence="2" key="1">
    <citation type="submission" date="2021-01" db="EMBL/GenBank/DDBJ databases">
        <authorList>
            <consortium name="Genoscope - CEA"/>
            <person name="William W."/>
        </authorList>
    </citation>
    <scope>NUCLEOTIDE SEQUENCE</scope>
</reference>
<dbReference type="EMBL" id="CAJJDN010000020">
    <property type="protein sequence ID" value="CAD8065514.1"/>
    <property type="molecule type" value="Genomic_DNA"/>
</dbReference>
<dbReference type="OrthoDB" id="10439567at2759"/>